<proteinExistence type="predicted"/>
<feature type="domain" description="Sugar phosphate transporter" evidence="7">
    <location>
        <begin position="4"/>
        <end position="288"/>
    </location>
</feature>
<evidence type="ECO:0000256" key="2">
    <source>
        <dbReference type="ARBA" id="ARBA00022692"/>
    </source>
</evidence>
<feature type="chain" id="PRO_5008274705" evidence="6">
    <location>
        <begin position="18"/>
        <end position="315"/>
    </location>
</feature>
<dbReference type="InterPro" id="IPR037185">
    <property type="entry name" value="EmrE-like"/>
</dbReference>
<protein>
    <submittedName>
        <fullName evidence="8">Endoplasmic reticulum vesicle transporter protein</fullName>
    </submittedName>
</protein>
<evidence type="ECO:0000256" key="5">
    <source>
        <dbReference type="SAM" id="Phobius"/>
    </source>
</evidence>
<dbReference type="InterPro" id="IPR050186">
    <property type="entry name" value="TPT_transporter"/>
</dbReference>
<feature type="transmembrane region" description="Helical" evidence="5">
    <location>
        <begin position="29"/>
        <end position="48"/>
    </location>
</feature>
<keyword evidence="4 5" id="KW-0472">Membrane</keyword>
<gene>
    <name evidence="8" type="ORF">AV274_0258</name>
</gene>
<name>A0A196SLS8_BLAHN</name>
<feature type="transmembrane region" description="Helical" evidence="5">
    <location>
        <begin position="143"/>
        <end position="161"/>
    </location>
</feature>
<dbReference type="Pfam" id="PF03151">
    <property type="entry name" value="TPT"/>
    <property type="match status" value="1"/>
</dbReference>
<evidence type="ECO:0000256" key="1">
    <source>
        <dbReference type="ARBA" id="ARBA00004141"/>
    </source>
</evidence>
<dbReference type="SUPFAM" id="SSF103481">
    <property type="entry name" value="Multidrug resistance efflux transporter EmrE"/>
    <property type="match status" value="2"/>
</dbReference>
<keyword evidence="3 5" id="KW-1133">Transmembrane helix</keyword>
<dbReference type="EMBL" id="LXWW01000011">
    <property type="protein sequence ID" value="OAO18015.1"/>
    <property type="molecule type" value="Genomic_DNA"/>
</dbReference>
<dbReference type="InterPro" id="IPR004853">
    <property type="entry name" value="Sugar_P_trans_dom"/>
</dbReference>
<keyword evidence="6" id="KW-0732">Signal</keyword>
<keyword evidence="9" id="KW-1185">Reference proteome</keyword>
<feature type="transmembrane region" description="Helical" evidence="5">
    <location>
        <begin position="244"/>
        <end position="265"/>
    </location>
</feature>
<organism evidence="8 9">
    <name type="scientific">Blastocystis sp. subtype 1 (strain ATCC 50177 / NandII)</name>
    <dbReference type="NCBI Taxonomy" id="478820"/>
    <lineage>
        <taxon>Eukaryota</taxon>
        <taxon>Sar</taxon>
        <taxon>Stramenopiles</taxon>
        <taxon>Bigyra</taxon>
        <taxon>Opalozoa</taxon>
        <taxon>Opalinata</taxon>
        <taxon>Blastocystidae</taxon>
        <taxon>Blastocystis</taxon>
    </lineage>
</organism>
<evidence type="ECO:0000256" key="3">
    <source>
        <dbReference type="ARBA" id="ARBA00022989"/>
    </source>
</evidence>
<feature type="transmembrane region" description="Helical" evidence="5">
    <location>
        <begin position="181"/>
        <end position="199"/>
    </location>
</feature>
<dbReference type="STRING" id="478820.A0A196SLS8"/>
<feature type="transmembrane region" description="Helical" evidence="5">
    <location>
        <begin position="271"/>
        <end position="289"/>
    </location>
</feature>
<feature type="transmembrane region" description="Helical" evidence="5">
    <location>
        <begin position="121"/>
        <end position="137"/>
    </location>
</feature>
<feature type="signal peptide" evidence="6">
    <location>
        <begin position="1"/>
        <end position="17"/>
    </location>
</feature>
<dbReference type="Proteomes" id="UP000078348">
    <property type="component" value="Unassembled WGS sequence"/>
</dbReference>
<comment type="caution">
    <text evidence="8">The sequence shown here is derived from an EMBL/GenBank/DDBJ whole genome shotgun (WGS) entry which is preliminary data.</text>
</comment>
<dbReference type="PANTHER" id="PTHR11132">
    <property type="entry name" value="SOLUTE CARRIER FAMILY 35"/>
    <property type="match status" value="1"/>
</dbReference>
<keyword evidence="2 5" id="KW-0812">Transmembrane</keyword>
<evidence type="ECO:0000259" key="7">
    <source>
        <dbReference type="Pfam" id="PF03151"/>
    </source>
</evidence>
<evidence type="ECO:0000313" key="8">
    <source>
        <dbReference type="EMBL" id="OAO18015.1"/>
    </source>
</evidence>
<dbReference type="AlphaFoldDB" id="A0A196SLS8"/>
<comment type="subcellular location">
    <subcellularLocation>
        <location evidence="1">Membrane</location>
        <topology evidence="1">Multi-pass membrane protein</topology>
    </subcellularLocation>
</comment>
<evidence type="ECO:0000256" key="4">
    <source>
        <dbReference type="ARBA" id="ARBA00023136"/>
    </source>
</evidence>
<evidence type="ECO:0000313" key="9">
    <source>
        <dbReference type="Proteomes" id="UP000078348"/>
    </source>
</evidence>
<accession>A0A196SLS8</accession>
<reference evidence="8 9" key="1">
    <citation type="submission" date="2016-05" db="EMBL/GenBank/DDBJ databases">
        <title>Nuclear genome of Blastocystis sp. subtype 1 NandII.</title>
        <authorList>
            <person name="Gentekaki E."/>
            <person name="Curtis B."/>
            <person name="Stairs C."/>
            <person name="Eme L."/>
            <person name="Herman E."/>
            <person name="Klimes V."/>
            <person name="Arias M.C."/>
            <person name="Elias M."/>
            <person name="Hilliou F."/>
            <person name="Klute M."/>
            <person name="Malik S.-B."/>
            <person name="Pightling A."/>
            <person name="Rachubinski R."/>
            <person name="Salas D."/>
            <person name="Schlacht A."/>
            <person name="Suga H."/>
            <person name="Archibald J."/>
            <person name="Ball S.G."/>
            <person name="Clark G."/>
            <person name="Dacks J."/>
            <person name="Van Der Giezen M."/>
            <person name="Tsaousis A."/>
            <person name="Roger A."/>
        </authorList>
    </citation>
    <scope>NUCLEOTIDE SEQUENCE [LARGE SCALE GENOMIC DNA]</scope>
    <source>
        <strain evidence="9">ATCC 50177 / NandII</strain>
    </source>
</reference>
<sequence length="315" mass="35169">MMFWVIAWFCIVICVTTLNKTLFTSLKCPYPVSITMIHMISCAVYSTIMKHVAPGFFKYRPIKANEMKMLFLVSVIFIVNIVTSNSSLKYNSLALDQMFRCTMPVFTCVLEYLLHGKVLPVRVYLSLIPVILGTMLVCAGDVYGTVGGFVILFLSCTISSLKGIITKKLLSEGEPLSTFQLLNINSSLAFLEVLPLSLYNDFPFWKNWLPSAPVSSLVLLLIHGILAFFLNVANFNAVKEGGPLMMNVAGNVKQVVMIILSVYLFNNKMKPIGVLGSIICILGSIWYSYETTQQKRVVPHSDEESEQLLSKRSSV</sequence>
<dbReference type="OrthoDB" id="6418713at2759"/>
<feature type="transmembrane region" description="Helical" evidence="5">
    <location>
        <begin position="211"/>
        <end position="232"/>
    </location>
</feature>
<evidence type="ECO:0000256" key="6">
    <source>
        <dbReference type="SAM" id="SignalP"/>
    </source>
</evidence>
<feature type="transmembrane region" description="Helical" evidence="5">
    <location>
        <begin position="69"/>
        <end position="88"/>
    </location>
</feature>
<dbReference type="GO" id="GO:0016020">
    <property type="term" value="C:membrane"/>
    <property type="evidence" value="ECO:0007669"/>
    <property type="project" value="UniProtKB-SubCell"/>
</dbReference>